<feature type="domain" description="RNase III" evidence="1">
    <location>
        <begin position="86"/>
        <end position="144"/>
    </location>
</feature>
<name>A0A545V1K6_9HYPO</name>
<organism evidence="2 3">
    <name type="scientific">Cordyceps javanica</name>
    <dbReference type="NCBI Taxonomy" id="43265"/>
    <lineage>
        <taxon>Eukaryota</taxon>
        <taxon>Fungi</taxon>
        <taxon>Dikarya</taxon>
        <taxon>Ascomycota</taxon>
        <taxon>Pezizomycotina</taxon>
        <taxon>Sordariomycetes</taxon>
        <taxon>Hypocreomycetidae</taxon>
        <taxon>Hypocreales</taxon>
        <taxon>Cordycipitaceae</taxon>
        <taxon>Cordyceps</taxon>
    </lineage>
</organism>
<reference evidence="2 3" key="1">
    <citation type="journal article" date="2019" name="Appl. Microbiol. Biotechnol.">
        <title>Genome sequence of Isaria javanica and comparative genome analysis insights into family S53 peptidase evolution in fungal entomopathogens.</title>
        <authorList>
            <person name="Lin R."/>
            <person name="Zhang X."/>
            <person name="Xin B."/>
            <person name="Zou M."/>
            <person name="Gao Y."/>
            <person name="Qin F."/>
            <person name="Hu Q."/>
            <person name="Xie B."/>
            <person name="Cheng X."/>
        </authorList>
    </citation>
    <scope>NUCLEOTIDE SEQUENCE [LARGE SCALE GENOMIC DNA]</scope>
    <source>
        <strain evidence="2 3">IJ1G</strain>
    </source>
</reference>
<dbReference type="CDD" id="cd00593">
    <property type="entry name" value="RIBOc"/>
    <property type="match status" value="1"/>
</dbReference>
<dbReference type="InterPro" id="IPR000999">
    <property type="entry name" value="RNase_III_dom"/>
</dbReference>
<dbReference type="PROSITE" id="PS50142">
    <property type="entry name" value="RNASE_3_2"/>
    <property type="match status" value="1"/>
</dbReference>
<evidence type="ECO:0000313" key="3">
    <source>
        <dbReference type="Proteomes" id="UP000315783"/>
    </source>
</evidence>
<evidence type="ECO:0000259" key="1">
    <source>
        <dbReference type="PROSITE" id="PS50142"/>
    </source>
</evidence>
<accession>A0A545V1K6</accession>
<sequence>MDFDARFQQNIRRCEQIVLHTFTNKLLCAESLNEAGSTASVYVVDGRWKILPKNDRLAVYGDSVASAILCQDWYHGGSNKGGVKLGSWTSIRTTVLCNDYLAARGFALGLDSCLNKNDGTYVVSKKMMATAVEAILGAVHLDGGDDALRRVLRQLRIVNPDELSVVFAKAAKFHFEGLSEFGDAFDFLGHDVFALQGKDPLRFEAAKHFHSQRDPVLHREAPWLTSCKCMAKPGRYSKKEIGGLYKF</sequence>
<dbReference type="EMBL" id="SPUK01000007">
    <property type="protein sequence ID" value="TQV95610.1"/>
    <property type="molecule type" value="Genomic_DNA"/>
</dbReference>
<dbReference type="Proteomes" id="UP000315783">
    <property type="component" value="Unassembled WGS sequence"/>
</dbReference>
<dbReference type="Gene3D" id="1.10.1520.10">
    <property type="entry name" value="Ribonuclease III domain"/>
    <property type="match status" value="1"/>
</dbReference>
<protein>
    <submittedName>
        <fullName evidence="2">Ribonuclease-III-like domain-containing protein</fullName>
    </submittedName>
</protein>
<proteinExistence type="predicted"/>
<gene>
    <name evidence="2" type="ORF">IF1G_05439</name>
</gene>
<dbReference type="GO" id="GO:0006396">
    <property type="term" value="P:RNA processing"/>
    <property type="evidence" value="ECO:0007669"/>
    <property type="project" value="InterPro"/>
</dbReference>
<dbReference type="Pfam" id="PF00636">
    <property type="entry name" value="Ribonuclease_3"/>
    <property type="match status" value="1"/>
</dbReference>
<dbReference type="STRING" id="43265.A0A545V1K6"/>
<dbReference type="InterPro" id="IPR036389">
    <property type="entry name" value="RNase_III_sf"/>
</dbReference>
<comment type="caution">
    <text evidence="2">The sequence shown here is derived from an EMBL/GenBank/DDBJ whole genome shotgun (WGS) entry which is preliminary data.</text>
</comment>
<evidence type="ECO:0000313" key="2">
    <source>
        <dbReference type="EMBL" id="TQV95610.1"/>
    </source>
</evidence>
<keyword evidence="3" id="KW-1185">Reference proteome</keyword>
<dbReference type="GO" id="GO:0004525">
    <property type="term" value="F:ribonuclease III activity"/>
    <property type="evidence" value="ECO:0007669"/>
    <property type="project" value="InterPro"/>
</dbReference>
<dbReference type="SUPFAM" id="SSF69065">
    <property type="entry name" value="RNase III domain-like"/>
    <property type="match status" value="1"/>
</dbReference>
<dbReference type="AlphaFoldDB" id="A0A545V1K6"/>